<keyword evidence="4" id="KW-0378">Hydrolase</keyword>
<dbReference type="PRINTS" id="PR00727">
    <property type="entry name" value="LEADERPTASE"/>
</dbReference>
<evidence type="ECO:0000256" key="5">
    <source>
        <dbReference type="SAM" id="MobiDB-lite"/>
    </source>
</evidence>
<dbReference type="InterPro" id="IPR000223">
    <property type="entry name" value="Pept_S26A_signal_pept_1"/>
</dbReference>
<feature type="transmembrane region" description="Helical" evidence="6">
    <location>
        <begin position="43"/>
        <end position="66"/>
    </location>
</feature>
<evidence type="ECO:0000256" key="6">
    <source>
        <dbReference type="SAM" id="Phobius"/>
    </source>
</evidence>
<feature type="compositionally biased region" description="Basic and acidic residues" evidence="5">
    <location>
        <begin position="1"/>
        <end position="14"/>
    </location>
</feature>
<name>A0A6J7D951_9ZZZZ</name>
<evidence type="ECO:0000256" key="3">
    <source>
        <dbReference type="ARBA" id="ARBA00013208"/>
    </source>
</evidence>
<dbReference type="InterPro" id="IPR019758">
    <property type="entry name" value="Pept_S26A_signal_pept_1_CS"/>
</dbReference>
<feature type="region of interest" description="Disordered" evidence="5">
    <location>
        <begin position="1"/>
        <end position="34"/>
    </location>
</feature>
<dbReference type="PROSITE" id="PS00761">
    <property type="entry name" value="SPASE_I_3"/>
    <property type="match status" value="1"/>
</dbReference>
<dbReference type="NCBIfam" id="TIGR02227">
    <property type="entry name" value="sigpep_I_bact"/>
    <property type="match status" value="1"/>
</dbReference>
<dbReference type="GO" id="GO:0006465">
    <property type="term" value="P:signal peptide processing"/>
    <property type="evidence" value="ECO:0007669"/>
    <property type="project" value="InterPro"/>
</dbReference>
<dbReference type="CDD" id="cd06530">
    <property type="entry name" value="S26_SPase_I"/>
    <property type="match status" value="1"/>
</dbReference>
<feature type="domain" description="Peptidase S26" evidence="7">
    <location>
        <begin position="40"/>
        <end position="229"/>
    </location>
</feature>
<sequence length="254" mass="27198">MAVSAREGDDKPELVESVAGGRHRKGGPQKKKSGPLHVLRETAIIVVSALVLSALVRAFLIQAFYVPSASMEETLIPNDRIIAAKITTRISGVERGEIMVFRDPGGWLPTPEPAAPGARSYLRSALTFIGLIPSDSGQDLVKRAIAISGDRIACCDEQGHIVLNGVPLVESYVNGPTDQVRFDVVVPADSMFVLGDNRGNSRDSRYHLDVNNGGVPQADAVGRTVLTVWPFTRFGTHAIPEIFNNPAIAQGAPN</sequence>
<dbReference type="EMBL" id="CAFBLV010000047">
    <property type="protein sequence ID" value="CAB4865505.1"/>
    <property type="molecule type" value="Genomic_DNA"/>
</dbReference>
<accession>A0A6J7D951</accession>
<evidence type="ECO:0000256" key="1">
    <source>
        <dbReference type="ARBA" id="ARBA00000677"/>
    </source>
</evidence>
<comment type="similarity">
    <text evidence="2">Belongs to the peptidase S26 family.</text>
</comment>
<dbReference type="InterPro" id="IPR019533">
    <property type="entry name" value="Peptidase_S26"/>
</dbReference>
<keyword evidence="6" id="KW-1133">Transmembrane helix</keyword>
<evidence type="ECO:0000256" key="4">
    <source>
        <dbReference type="ARBA" id="ARBA00022801"/>
    </source>
</evidence>
<organism evidence="8">
    <name type="scientific">freshwater metagenome</name>
    <dbReference type="NCBI Taxonomy" id="449393"/>
    <lineage>
        <taxon>unclassified sequences</taxon>
        <taxon>metagenomes</taxon>
        <taxon>ecological metagenomes</taxon>
    </lineage>
</organism>
<dbReference type="GO" id="GO:0004252">
    <property type="term" value="F:serine-type endopeptidase activity"/>
    <property type="evidence" value="ECO:0007669"/>
    <property type="project" value="InterPro"/>
</dbReference>
<dbReference type="PANTHER" id="PTHR43390">
    <property type="entry name" value="SIGNAL PEPTIDASE I"/>
    <property type="match status" value="1"/>
</dbReference>
<protein>
    <recommendedName>
        <fullName evidence="3">signal peptidase I</fullName>
        <ecNumber evidence="3">3.4.21.89</ecNumber>
    </recommendedName>
</protein>
<dbReference type="SUPFAM" id="SSF51306">
    <property type="entry name" value="LexA/Signal peptidase"/>
    <property type="match status" value="1"/>
</dbReference>
<dbReference type="Gene3D" id="2.10.109.10">
    <property type="entry name" value="Umud Fragment, subunit A"/>
    <property type="match status" value="1"/>
</dbReference>
<keyword evidence="6" id="KW-0812">Transmembrane</keyword>
<dbReference type="EC" id="3.4.21.89" evidence="3"/>
<dbReference type="InterPro" id="IPR036286">
    <property type="entry name" value="LexA/Signal_pep-like_sf"/>
</dbReference>
<evidence type="ECO:0000313" key="8">
    <source>
        <dbReference type="EMBL" id="CAB4865505.1"/>
    </source>
</evidence>
<proteinExistence type="inferred from homology"/>
<evidence type="ECO:0000256" key="2">
    <source>
        <dbReference type="ARBA" id="ARBA00009370"/>
    </source>
</evidence>
<evidence type="ECO:0000259" key="7">
    <source>
        <dbReference type="Pfam" id="PF10502"/>
    </source>
</evidence>
<feature type="compositionally biased region" description="Basic residues" evidence="5">
    <location>
        <begin position="21"/>
        <end position="34"/>
    </location>
</feature>
<dbReference type="GO" id="GO:0016020">
    <property type="term" value="C:membrane"/>
    <property type="evidence" value="ECO:0007669"/>
    <property type="project" value="InterPro"/>
</dbReference>
<gene>
    <name evidence="8" type="ORF">UFOPK3425_00366</name>
</gene>
<reference evidence="8" key="1">
    <citation type="submission" date="2020-05" db="EMBL/GenBank/DDBJ databases">
        <authorList>
            <person name="Chiriac C."/>
            <person name="Salcher M."/>
            <person name="Ghai R."/>
            <person name="Kavagutti S V."/>
        </authorList>
    </citation>
    <scope>NUCLEOTIDE SEQUENCE</scope>
</reference>
<dbReference type="GO" id="GO:0009003">
    <property type="term" value="F:signal peptidase activity"/>
    <property type="evidence" value="ECO:0007669"/>
    <property type="project" value="UniProtKB-EC"/>
</dbReference>
<dbReference type="AlphaFoldDB" id="A0A6J7D951"/>
<keyword evidence="6" id="KW-0472">Membrane</keyword>
<dbReference type="PANTHER" id="PTHR43390:SF1">
    <property type="entry name" value="CHLOROPLAST PROCESSING PEPTIDASE"/>
    <property type="match status" value="1"/>
</dbReference>
<dbReference type="Pfam" id="PF10502">
    <property type="entry name" value="Peptidase_S26"/>
    <property type="match status" value="1"/>
</dbReference>
<comment type="catalytic activity">
    <reaction evidence="1">
        <text>Cleavage of hydrophobic, N-terminal signal or leader sequences from secreted and periplasmic proteins.</text>
        <dbReference type="EC" id="3.4.21.89"/>
    </reaction>
</comment>